<sequence>MKKKKKNFETKFWAGFEAGNPFEASDALFDFAHLDYYKRNLTQAVLYSFKEEICSNDKSSGIFIFYKAICSFLKIYYCLHKKSSKWRVKESVRTEDVFHLTSLTKQEYDNPFTVFRKAFAEKSLKEFEFFLSEIVSLSLSPYKEEGDIDLTTPYIHLIKMLDAGELMRERGLKKIKKVNESKENAEC</sequence>
<protein>
    <submittedName>
        <fullName evidence="1">Uncharacterized protein</fullName>
    </submittedName>
</protein>
<keyword evidence="4" id="KW-1185">Reference proteome</keyword>
<comment type="caution">
    <text evidence="1">The sequence shown here is derived from an EMBL/GenBank/DDBJ whole genome shotgun (WGS) entry which is preliminary data.</text>
</comment>
<name>A0A0D0EWX6_9FLAO</name>
<dbReference type="AlphaFoldDB" id="A0A0D0EWX6"/>
<reference evidence="1 3" key="1">
    <citation type="submission" date="2015-01" db="EMBL/GenBank/DDBJ databases">
        <title>Genome of Flavobacterium hibernum DSM 12611.</title>
        <authorList>
            <person name="Stropko S.J."/>
            <person name="Pipes S.E."/>
            <person name="Newman J.D."/>
        </authorList>
    </citation>
    <scope>NUCLEOTIDE SEQUENCE [LARGE SCALE GENOMIC DNA]</scope>
    <source>
        <strain evidence="1 3">DSM 12611</strain>
    </source>
</reference>
<dbReference type="EMBL" id="MUGX01000026">
    <property type="protein sequence ID" value="OXA85278.1"/>
    <property type="molecule type" value="Genomic_DNA"/>
</dbReference>
<organism evidence="1 3">
    <name type="scientific">Flavobacterium hibernum</name>
    <dbReference type="NCBI Taxonomy" id="37752"/>
    <lineage>
        <taxon>Bacteria</taxon>
        <taxon>Pseudomonadati</taxon>
        <taxon>Bacteroidota</taxon>
        <taxon>Flavobacteriia</taxon>
        <taxon>Flavobacteriales</taxon>
        <taxon>Flavobacteriaceae</taxon>
        <taxon>Flavobacterium</taxon>
    </lineage>
</organism>
<dbReference type="Proteomes" id="UP000032061">
    <property type="component" value="Unassembled WGS sequence"/>
</dbReference>
<dbReference type="RefSeq" id="WP_041519080.1">
    <property type="nucleotide sequence ID" value="NZ_JPRK01000014.1"/>
</dbReference>
<dbReference type="OrthoDB" id="1270082at2"/>
<evidence type="ECO:0000313" key="3">
    <source>
        <dbReference type="Proteomes" id="UP000032061"/>
    </source>
</evidence>
<dbReference type="EMBL" id="JPRK01000014">
    <property type="protein sequence ID" value="KIO51611.1"/>
    <property type="molecule type" value="Genomic_DNA"/>
</dbReference>
<evidence type="ECO:0000313" key="4">
    <source>
        <dbReference type="Proteomes" id="UP000198302"/>
    </source>
</evidence>
<dbReference type="STRING" id="37752.IW18_16860"/>
<reference evidence="2 4" key="2">
    <citation type="submission" date="2016-11" db="EMBL/GenBank/DDBJ databases">
        <title>Whole genomes of Flavobacteriaceae.</title>
        <authorList>
            <person name="Stine C."/>
            <person name="Li C."/>
            <person name="Tadesse D."/>
        </authorList>
    </citation>
    <scope>NUCLEOTIDE SEQUENCE [LARGE SCALE GENOMIC DNA]</scope>
    <source>
        <strain evidence="2 4">ATCC 51468</strain>
    </source>
</reference>
<evidence type="ECO:0000313" key="1">
    <source>
        <dbReference type="EMBL" id="KIO51611.1"/>
    </source>
</evidence>
<proteinExistence type="predicted"/>
<accession>A0A0D0EWX6</accession>
<evidence type="ECO:0000313" key="2">
    <source>
        <dbReference type="EMBL" id="OXA85278.1"/>
    </source>
</evidence>
<dbReference type="Proteomes" id="UP000198302">
    <property type="component" value="Unassembled WGS sequence"/>
</dbReference>
<gene>
    <name evidence="2" type="ORF">B0A73_18220</name>
    <name evidence="1" type="ORF">IW18_16860</name>
</gene>